<dbReference type="Gene3D" id="1.10.287.1260">
    <property type="match status" value="1"/>
</dbReference>
<dbReference type="Gene3D" id="2.30.30.60">
    <property type="match status" value="1"/>
</dbReference>
<accession>A0ABW1XL36</accession>
<protein>
    <recommendedName>
        <fullName evidence="7">Small-conductance mechanosensitive channel</fullName>
    </recommendedName>
</protein>
<dbReference type="Gene3D" id="3.30.70.100">
    <property type="match status" value="1"/>
</dbReference>
<dbReference type="Proteomes" id="UP001596364">
    <property type="component" value="Unassembled WGS sequence"/>
</dbReference>
<evidence type="ECO:0000256" key="5">
    <source>
        <dbReference type="ARBA" id="ARBA00022989"/>
    </source>
</evidence>
<evidence type="ECO:0000256" key="3">
    <source>
        <dbReference type="ARBA" id="ARBA00022475"/>
    </source>
</evidence>
<organism evidence="11 12">
    <name type="scientific">Pseudobowmanella zhangzhouensis</name>
    <dbReference type="NCBI Taxonomy" id="1537679"/>
    <lineage>
        <taxon>Bacteria</taxon>
        <taxon>Pseudomonadati</taxon>
        <taxon>Pseudomonadota</taxon>
        <taxon>Gammaproteobacteria</taxon>
        <taxon>Alteromonadales</taxon>
        <taxon>Alteromonadaceae</taxon>
    </lineage>
</organism>
<keyword evidence="7" id="KW-0813">Transport</keyword>
<evidence type="ECO:0000256" key="4">
    <source>
        <dbReference type="ARBA" id="ARBA00022692"/>
    </source>
</evidence>
<comment type="similarity">
    <text evidence="2 7">Belongs to the MscS (TC 1.A.23) family.</text>
</comment>
<dbReference type="InterPro" id="IPR010920">
    <property type="entry name" value="LSM_dom_sf"/>
</dbReference>
<feature type="compositionally biased region" description="Acidic residues" evidence="8">
    <location>
        <begin position="302"/>
        <end position="313"/>
    </location>
</feature>
<keyword evidence="7" id="KW-0407">Ion channel</keyword>
<comment type="subcellular location">
    <subcellularLocation>
        <location evidence="7">Cell inner membrane</location>
        <topology evidence="7">Multi-pass membrane protein</topology>
    </subcellularLocation>
    <subcellularLocation>
        <location evidence="1">Cell membrane</location>
        <topology evidence="1">Multi-pass membrane protein</topology>
    </subcellularLocation>
</comment>
<dbReference type="InterPro" id="IPR006685">
    <property type="entry name" value="MscS_channel_2nd"/>
</dbReference>
<feature type="transmembrane region" description="Helical" evidence="7">
    <location>
        <begin position="61"/>
        <end position="77"/>
    </location>
</feature>
<keyword evidence="7" id="KW-0406">Ion transport</keyword>
<comment type="caution">
    <text evidence="7">Lacks conserved residue(s) required for the propagation of feature annotation.</text>
</comment>
<keyword evidence="12" id="KW-1185">Reference proteome</keyword>
<comment type="subunit">
    <text evidence="7">Homoheptamer.</text>
</comment>
<keyword evidence="5 7" id="KW-1133">Transmembrane helix</keyword>
<evidence type="ECO:0000256" key="2">
    <source>
        <dbReference type="ARBA" id="ARBA00008017"/>
    </source>
</evidence>
<feature type="transmembrane region" description="Helical" evidence="7">
    <location>
        <begin position="20"/>
        <end position="41"/>
    </location>
</feature>
<dbReference type="PANTHER" id="PTHR30221">
    <property type="entry name" value="SMALL-CONDUCTANCE MECHANOSENSITIVE CHANNEL"/>
    <property type="match status" value="1"/>
</dbReference>
<name>A0ABW1XL36_9ALTE</name>
<dbReference type="InterPro" id="IPR011066">
    <property type="entry name" value="MscS_channel_C_sf"/>
</dbReference>
<comment type="caution">
    <text evidence="11">The sequence shown here is derived from an EMBL/GenBank/DDBJ whole genome shotgun (WGS) entry which is preliminary data.</text>
</comment>
<dbReference type="Pfam" id="PF21082">
    <property type="entry name" value="MS_channel_3rd"/>
    <property type="match status" value="1"/>
</dbReference>
<evidence type="ECO:0000256" key="6">
    <source>
        <dbReference type="ARBA" id="ARBA00023136"/>
    </source>
</evidence>
<dbReference type="SUPFAM" id="SSF82689">
    <property type="entry name" value="Mechanosensitive channel protein MscS (YggB), C-terminal domain"/>
    <property type="match status" value="1"/>
</dbReference>
<dbReference type="Pfam" id="PF00924">
    <property type="entry name" value="MS_channel_2nd"/>
    <property type="match status" value="1"/>
</dbReference>
<evidence type="ECO:0000313" key="11">
    <source>
        <dbReference type="EMBL" id="MFC6440291.1"/>
    </source>
</evidence>
<keyword evidence="7" id="KW-0997">Cell inner membrane</keyword>
<feature type="region of interest" description="Disordered" evidence="8">
    <location>
        <begin position="280"/>
        <end position="333"/>
    </location>
</feature>
<proteinExistence type="inferred from homology"/>
<feature type="domain" description="Mechanosensitive ion channel MscS" evidence="9">
    <location>
        <begin position="104"/>
        <end position="170"/>
    </location>
</feature>
<dbReference type="InterPro" id="IPR049278">
    <property type="entry name" value="MS_channel_C"/>
</dbReference>
<evidence type="ECO:0000256" key="7">
    <source>
        <dbReference type="RuleBase" id="RU369025"/>
    </source>
</evidence>
<keyword evidence="3" id="KW-1003">Cell membrane</keyword>
<evidence type="ECO:0000256" key="8">
    <source>
        <dbReference type="SAM" id="MobiDB-lite"/>
    </source>
</evidence>
<dbReference type="InterPro" id="IPR023408">
    <property type="entry name" value="MscS_beta-dom_sf"/>
</dbReference>
<keyword evidence="6 7" id="KW-0472">Membrane</keyword>
<dbReference type="InterPro" id="IPR045275">
    <property type="entry name" value="MscS_archaea/bacteria_type"/>
</dbReference>
<keyword evidence="4 7" id="KW-0812">Transmembrane</keyword>
<dbReference type="SUPFAM" id="SSF50182">
    <property type="entry name" value="Sm-like ribonucleoproteins"/>
    <property type="match status" value="1"/>
</dbReference>
<dbReference type="PANTHER" id="PTHR30221:SF1">
    <property type="entry name" value="SMALL-CONDUCTANCE MECHANOSENSITIVE CHANNEL"/>
    <property type="match status" value="1"/>
</dbReference>
<evidence type="ECO:0000259" key="9">
    <source>
        <dbReference type="Pfam" id="PF00924"/>
    </source>
</evidence>
<evidence type="ECO:0000256" key="1">
    <source>
        <dbReference type="ARBA" id="ARBA00004651"/>
    </source>
</evidence>
<evidence type="ECO:0000313" key="12">
    <source>
        <dbReference type="Proteomes" id="UP001596364"/>
    </source>
</evidence>
<gene>
    <name evidence="11" type="ORF">ACFP85_09050</name>
</gene>
<dbReference type="EMBL" id="JBHSUS010000001">
    <property type="protein sequence ID" value="MFC6440291.1"/>
    <property type="molecule type" value="Genomic_DNA"/>
</dbReference>
<reference evidence="12" key="1">
    <citation type="journal article" date="2019" name="Int. J. Syst. Evol. Microbiol.">
        <title>The Global Catalogue of Microorganisms (GCM) 10K type strain sequencing project: providing services to taxonomists for standard genome sequencing and annotation.</title>
        <authorList>
            <consortium name="The Broad Institute Genomics Platform"/>
            <consortium name="The Broad Institute Genome Sequencing Center for Infectious Disease"/>
            <person name="Wu L."/>
            <person name="Ma J."/>
        </authorList>
    </citation>
    <scope>NUCLEOTIDE SEQUENCE [LARGE SCALE GENOMIC DNA]</scope>
    <source>
        <strain evidence="12">CGMCC 1.16031</strain>
    </source>
</reference>
<comment type="function">
    <text evidence="7">Mechanosensitive channel that participates in the regulation of osmotic pressure changes within the cell, opening in response to stretch forces in the membrane lipid bilayer, without the need for other proteins. Contributes to normal resistance to hypoosmotic shock. Forms an ion channel of 1.0 nanosiemens conductance with a slight preference for anions.</text>
</comment>
<sequence length="333" mass="36957">MQVENFTALAQQVQQYLPLLGLGLLVMIGSYYLSAPLSRWLIRPLKFFAHSQLIAVVGRRALRLLLILLGVYIFLRLAGLTEFAVAVISGTGMVGLILGFAFKDIAENFIASILLSVQRPFRLGDVIEVEGQTGVIKQVTSRATTIVDYDGNHIQIPNATIYKNIIRNFTANANMRGFFDVGIGYDANLKLAQDSALAIMRNHQAVLDDPEPSVLIETLGSSTINLRIYFWVDATRFSVPKVKSALMHLVVKAYLQQNISMPDDARELIFPQGIDVNLSHNEKSETPIAQTKPPRAERVDPDDQPAQDLDTETDEIRQQAAQARDPEQGNNIL</sequence>
<dbReference type="RefSeq" id="WP_131258093.1">
    <property type="nucleotide sequence ID" value="NZ_JBHSUS010000001.1"/>
</dbReference>
<feature type="transmembrane region" description="Helical" evidence="7">
    <location>
        <begin position="83"/>
        <end position="102"/>
    </location>
</feature>
<evidence type="ECO:0000259" key="10">
    <source>
        <dbReference type="Pfam" id="PF21082"/>
    </source>
</evidence>
<feature type="domain" description="Mechanosensitive ion channel MscS C-terminal" evidence="10">
    <location>
        <begin position="179"/>
        <end position="260"/>
    </location>
</feature>